<dbReference type="Pfam" id="PF00108">
    <property type="entry name" value="Thiolase_N"/>
    <property type="match status" value="1"/>
</dbReference>
<dbReference type="EMBL" id="BAABDQ010000001">
    <property type="protein sequence ID" value="GAA3529425.1"/>
    <property type="molecule type" value="Genomic_DNA"/>
</dbReference>
<comment type="caution">
    <text evidence="7">The sequence shown here is derived from an EMBL/GenBank/DDBJ whole genome shotgun (WGS) entry which is preliminary data.</text>
</comment>
<keyword evidence="2 4" id="KW-0808">Transferase</keyword>
<evidence type="ECO:0000313" key="8">
    <source>
        <dbReference type="Proteomes" id="UP001500630"/>
    </source>
</evidence>
<evidence type="ECO:0000259" key="6">
    <source>
        <dbReference type="Pfam" id="PF02803"/>
    </source>
</evidence>
<dbReference type="PANTHER" id="PTHR43365">
    <property type="entry name" value="BLR7806 PROTEIN"/>
    <property type="match status" value="1"/>
</dbReference>
<dbReference type="InterPro" id="IPR016039">
    <property type="entry name" value="Thiolase-like"/>
</dbReference>
<dbReference type="Gene3D" id="3.40.47.10">
    <property type="match status" value="2"/>
</dbReference>
<dbReference type="InterPro" id="IPR020613">
    <property type="entry name" value="Thiolase_CS"/>
</dbReference>
<protein>
    <submittedName>
        <fullName evidence="7">Acetyl-CoA C-acetyltransferase</fullName>
    </submittedName>
</protein>
<sequence>MLGFQEGTVAEAYIVGAVRTPVGKKKGGLSTVHPTDLAAHTLKALIDRTGVDPAAVEDVIMGCVMQFGPQSMDIARNAWLSAGLPETTAGVTIDRQCGSSQQSIHFAAQGVMSGTQDLVVAAGVESMSVVPMGSSITAALEKGMPFPFGEKWVERYGKQEISQFRGAELMCEKWGFTREELEQYAFESHQRAAKAIANGHFKDQIAPINGVEDDEGPRADTTLEKMAGLKTLKEGGKITAATSSQISDGSGAVLIASEQAVREHGLTPRARIHQLALMGDDPVFMLTAPIPATQRAMKKAGLSMSEIDAIEINEAFAPVPLAWMKELDADPARVNPNGGAIALGHPLGGTGAILMTKLLHELERTGGRYGLQTMCEGGGQANVTIIERL</sequence>
<organism evidence="7 8">
    <name type="scientific">Nonomuraea rosea</name>
    <dbReference type="NCBI Taxonomy" id="638574"/>
    <lineage>
        <taxon>Bacteria</taxon>
        <taxon>Bacillati</taxon>
        <taxon>Actinomycetota</taxon>
        <taxon>Actinomycetes</taxon>
        <taxon>Streptosporangiales</taxon>
        <taxon>Streptosporangiaceae</taxon>
        <taxon>Nonomuraea</taxon>
    </lineage>
</organism>
<comment type="similarity">
    <text evidence="1 4">Belongs to the thiolase-like superfamily. Thiolase family.</text>
</comment>
<dbReference type="InterPro" id="IPR020616">
    <property type="entry name" value="Thiolase_N"/>
</dbReference>
<evidence type="ECO:0000313" key="7">
    <source>
        <dbReference type="EMBL" id="GAA3529425.1"/>
    </source>
</evidence>
<dbReference type="PANTHER" id="PTHR43365:SF1">
    <property type="entry name" value="ACETYL-COA C-ACYLTRANSFERASE"/>
    <property type="match status" value="1"/>
</dbReference>
<feature type="domain" description="Thiolase N-terminal" evidence="5">
    <location>
        <begin position="13"/>
        <end position="259"/>
    </location>
</feature>
<reference evidence="8" key="1">
    <citation type="journal article" date="2019" name="Int. J. Syst. Evol. Microbiol.">
        <title>The Global Catalogue of Microorganisms (GCM) 10K type strain sequencing project: providing services to taxonomists for standard genome sequencing and annotation.</title>
        <authorList>
            <consortium name="The Broad Institute Genomics Platform"/>
            <consortium name="The Broad Institute Genome Sequencing Center for Infectious Disease"/>
            <person name="Wu L."/>
            <person name="Ma J."/>
        </authorList>
    </citation>
    <scope>NUCLEOTIDE SEQUENCE [LARGE SCALE GENOMIC DNA]</scope>
    <source>
        <strain evidence="8">JCM 17326</strain>
    </source>
</reference>
<evidence type="ECO:0000256" key="1">
    <source>
        <dbReference type="ARBA" id="ARBA00010982"/>
    </source>
</evidence>
<dbReference type="Proteomes" id="UP001500630">
    <property type="component" value="Unassembled WGS sequence"/>
</dbReference>
<dbReference type="InterPro" id="IPR020617">
    <property type="entry name" value="Thiolase_C"/>
</dbReference>
<dbReference type="NCBIfam" id="TIGR01930">
    <property type="entry name" value="AcCoA-C-Actrans"/>
    <property type="match status" value="1"/>
</dbReference>
<evidence type="ECO:0000256" key="2">
    <source>
        <dbReference type="ARBA" id="ARBA00022679"/>
    </source>
</evidence>
<dbReference type="SUPFAM" id="SSF53901">
    <property type="entry name" value="Thiolase-like"/>
    <property type="match status" value="2"/>
</dbReference>
<evidence type="ECO:0000256" key="3">
    <source>
        <dbReference type="ARBA" id="ARBA00023315"/>
    </source>
</evidence>
<accession>A0ABP6V5N8</accession>
<evidence type="ECO:0000259" key="5">
    <source>
        <dbReference type="Pfam" id="PF00108"/>
    </source>
</evidence>
<dbReference type="PIRSF" id="PIRSF000429">
    <property type="entry name" value="Ac-CoA_Ac_transf"/>
    <property type="match status" value="1"/>
</dbReference>
<keyword evidence="8" id="KW-1185">Reference proteome</keyword>
<keyword evidence="3 4" id="KW-0012">Acyltransferase</keyword>
<feature type="domain" description="Thiolase C-terminal" evidence="6">
    <location>
        <begin position="267"/>
        <end position="388"/>
    </location>
</feature>
<proteinExistence type="inferred from homology"/>
<gene>
    <name evidence="7" type="ORF">GCM10022419_005430</name>
</gene>
<dbReference type="Pfam" id="PF02803">
    <property type="entry name" value="Thiolase_C"/>
    <property type="match status" value="1"/>
</dbReference>
<dbReference type="PROSITE" id="PS00737">
    <property type="entry name" value="THIOLASE_2"/>
    <property type="match status" value="1"/>
</dbReference>
<dbReference type="CDD" id="cd00751">
    <property type="entry name" value="thiolase"/>
    <property type="match status" value="1"/>
</dbReference>
<name>A0ABP6V5N8_9ACTN</name>
<dbReference type="NCBIfam" id="NF005865">
    <property type="entry name" value="PRK07801.1"/>
    <property type="match status" value="1"/>
</dbReference>
<dbReference type="InterPro" id="IPR002155">
    <property type="entry name" value="Thiolase"/>
</dbReference>
<evidence type="ECO:0000256" key="4">
    <source>
        <dbReference type="RuleBase" id="RU003557"/>
    </source>
</evidence>